<feature type="active site" description="Proton acceptor" evidence="10">
    <location>
        <position position="79"/>
    </location>
</feature>
<dbReference type="InterPro" id="IPR020922">
    <property type="entry name" value="dITP/XTP_pyrophosphatase"/>
</dbReference>
<evidence type="ECO:0000256" key="10">
    <source>
        <dbReference type="HAMAP-Rule" id="MF_01405"/>
    </source>
</evidence>
<feature type="binding site" evidence="10">
    <location>
        <begin position="162"/>
        <end position="165"/>
    </location>
    <ligand>
        <name>substrate</name>
    </ligand>
</feature>
<dbReference type="GO" id="GO:0000166">
    <property type="term" value="F:nucleotide binding"/>
    <property type="evidence" value="ECO:0007669"/>
    <property type="project" value="UniProtKB-KW"/>
</dbReference>
<evidence type="ECO:0000256" key="4">
    <source>
        <dbReference type="ARBA" id="ARBA00022741"/>
    </source>
</evidence>
<reference evidence="12" key="1">
    <citation type="submission" date="2022-01" db="EMBL/GenBank/DDBJ databases">
        <title>Collection of gut derived symbiotic bacterial strains cultured from healthy donors.</title>
        <authorList>
            <person name="Lin H."/>
            <person name="Kohout C."/>
            <person name="Waligurski E."/>
            <person name="Pamer E.G."/>
        </authorList>
    </citation>
    <scope>NUCLEOTIDE SEQUENCE</scope>
    <source>
        <strain evidence="12">DFI.7.46</strain>
    </source>
</reference>
<evidence type="ECO:0000256" key="9">
    <source>
        <dbReference type="ARBA" id="ARBA00052017"/>
    </source>
</evidence>
<dbReference type="HAMAP" id="MF_01405">
    <property type="entry name" value="Non_canon_purine_NTPase"/>
    <property type="match status" value="1"/>
</dbReference>
<evidence type="ECO:0000256" key="2">
    <source>
        <dbReference type="ARBA" id="ARBA00011738"/>
    </source>
</evidence>
<evidence type="ECO:0000256" key="11">
    <source>
        <dbReference type="RuleBase" id="RU003781"/>
    </source>
</evidence>
<keyword evidence="4 10" id="KW-0547">Nucleotide-binding</keyword>
<comment type="catalytic activity">
    <reaction evidence="9 10">
        <text>XTP + H2O = XMP + diphosphate + H(+)</text>
        <dbReference type="Rhea" id="RHEA:28610"/>
        <dbReference type="ChEBI" id="CHEBI:15377"/>
        <dbReference type="ChEBI" id="CHEBI:15378"/>
        <dbReference type="ChEBI" id="CHEBI:33019"/>
        <dbReference type="ChEBI" id="CHEBI:57464"/>
        <dbReference type="ChEBI" id="CHEBI:61314"/>
        <dbReference type="EC" id="3.6.1.66"/>
    </reaction>
</comment>
<dbReference type="EC" id="3.6.1.66" evidence="10"/>
<dbReference type="AlphaFoldDB" id="A0AAJ1EVR2"/>
<dbReference type="GO" id="GO:0009146">
    <property type="term" value="P:purine nucleoside triphosphate catabolic process"/>
    <property type="evidence" value="ECO:0007669"/>
    <property type="project" value="UniProtKB-UniRule"/>
</dbReference>
<feature type="binding site" evidence="10">
    <location>
        <begin position="190"/>
        <end position="191"/>
    </location>
    <ligand>
        <name>substrate</name>
    </ligand>
</feature>
<evidence type="ECO:0000256" key="6">
    <source>
        <dbReference type="ARBA" id="ARBA00022842"/>
    </source>
</evidence>
<protein>
    <recommendedName>
        <fullName evidence="10">dITP/XTP pyrophosphatase</fullName>
        <ecNumber evidence="10">3.6.1.66</ecNumber>
    </recommendedName>
    <alternativeName>
        <fullName evidence="10">Non-canonical purine NTP pyrophosphatase</fullName>
    </alternativeName>
    <alternativeName>
        <fullName evidence="10">Non-standard purine NTP pyrophosphatase</fullName>
    </alternativeName>
    <alternativeName>
        <fullName evidence="10">Nucleoside-triphosphate diphosphatase</fullName>
    </alternativeName>
    <alternativeName>
        <fullName evidence="10">Nucleoside-triphosphate pyrophosphatase</fullName>
        <shortName evidence="10">NTPase</shortName>
    </alternativeName>
</protein>
<dbReference type="EMBL" id="JAKNHJ010000013">
    <property type="protein sequence ID" value="MCG4618247.1"/>
    <property type="molecule type" value="Genomic_DNA"/>
</dbReference>
<keyword evidence="3 10" id="KW-0479">Metal-binding</keyword>
<evidence type="ECO:0000256" key="8">
    <source>
        <dbReference type="ARBA" id="ARBA00051875"/>
    </source>
</evidence>
<feature type="binding site" evidence="10">
    <location>
        <position position="80"/>
    </location>
    <ligand>
        <name>substrate</name>
    </ligand>
</feature>
<feature type="binding site" evidence="10">
    <location>
        <position position="185"/>
    </location>
    <ligand>
        <name>substrate</name>
    </ligand>
</feature>
<dbReference type="GO" id="GO:0035870">
    <property type="term" value="F:dITP diphosphatase activity"/>
    <property type="evidence" value="ECO:0007669"/>
    <property type="project" value="UniProtKB-UniRule"/>
</dbReference>
<feature type="binding site" evidence="10">
    <location>
        <begin position="13"/>
        <end position="18"/>
    </location>
    <ligand>
        <name>substrate</name>
    </ligand>
</feature>
<sequence length="219" mass="22972">MKIPPGARLILATHNPHKVRELAEILCPLIPGFSPEMIVGAEGLGIEEPVEDGVSFTENALIKARLVAQRTGLPTVADDSGLCVDILGGAPGIFSARWCGHHGDDQANLELLLNQLADVPEANRGASFVCAAVLVSPAGLERHCLGKMPGKLLTAPRGEGGFGYDPIFIAEGQQRSNAELSPREKNALSHRGKAFRALAPTIAATIELGGNVTPAQARP</sequence>
<evidence type="ECO:0000313" key="12">
    <source>
        <dbReference type="EMBL" id="MCG4618247.1"/>
    </source>
</evidence>
<evidence type="ECO:0000256" key="1">
    <source>
        <dbReference type="ARBA" id="ARBA00008023"/>
    </source>
</evidence>
<dbReference type="Gene3D" id="3.90.950.10">
    <property type="match status" value="1"/>
</dbReference>
<dbReference type="PANTHER" id="PTHR11067:SF9">
    <property type="entry name" value="INOSINE TRIPHOSPHATE PYROPHOSPHATASE"/>
    <property type="match status" value="1"/>
</dbReference>
<dbReference type="GO" id="GO:0017111">
    <property type="term" value="F:ribonucleoside triphosphate phosphatase activity"/>
    <property type="evidence" value="ECO:0007669"/>
    <property type="project" value="InterPro"/>
</dbReference>
<comment type="catalytic activity">
    <reaction evidence="10">
        <text>ITP + H2O = IMP + diphosphate + H(+)</text>
        <dbReference type="Rhea" id="RHEA:29399"/>
        <dbReference type="ChEBI" id="CHEBI:15377"/>
        <dbReference type="ChEBI" id="CHEBI:15378"/>
        <dbReference type="ChEBI" id="CHEBI:33019"/>
        <dbReference type="ChEBI" id="CHEBI:58053"/>
        <dbReference type="ChEBI" id="CHEBI:61402"/>
        <dbReference type="EC" id="3.6.1.66"/>
    </reaction>
</comment>
<evidence type="ECO:0000256" key="5">
    <source>
        <dbReference type="ARBA" id="ARBA00022801"/>
    </source>
</evidence>
<comment type="caution">
    <text evidence="10">Lacks conserved residue(s) required for the propagation of feature annotation.</text>
</comment>
<dbReference type="FunFam" id="3.90.950.10:FF:000001">
    <property type="entry name" value="dITP/XTP pyrophosphatase"/>
    <property type="match status" value="1"/>
</dbReference>
<evidence type="ECO:0000313" key="13">
    <source>
        <dbReference type="Proteomes" id="UP001200537"/>
    </source>
</evidence>
<dbReference type="GO" id="GO:0036222">
    <property type="term" value="F:XTP diphosphatase activity"/>
    <property type="evidence" value="ECO:0007669"/>
    <property type="project" value="UniProtKB-UniRule"/>
</dbReference>
<dbReference type="InterPro" id="IPR002637">
    <property type="entry name" value="RdgB/HAM1"/>
</dbReference>
<keyword evidence="6 10" id="KW-0460">Magnesium</keyword>
<evidence type="ECO:0000256" key="3">
    <source>
        <dbReference type="ARBA" id="ARBA00022723"/>
    </source>
</evidence>
<dbReference type="Pfam" id="PF01725">
    <property type="entry name" value="Ham1p_like"/>
    <property type="match status" value="1"/>
</dbReference>
<dbReference type="SUPFAM" id="SSF52972">
    <property type="entry name" value="ITPase-like"/>
    <property type="match status" value="1"/>
</dbReference>
<dbReference type="GO" id="GO:0036220">
    <property type="term" value="F:ITP diphosphatase activity"/>
    <property type="evidence" value="ECO:0007669"/>
    <property type="project" value="UniProtKB-UniRule"/>
</dbReference>
<comment type="subunit">
    <text evidence="2 10">Homodimer.</text>
</comment>
<dbReference type="PANTHER" id="PTHR11067">
    <property type="entry name" value="INOSINE TRIPHOSPHATE PYROPHOSPHATASE/HAM1 PROTEIN"/>
    <property type="match status" value="1"/>
</dbReference>
<dbReference type="CDD" id="cd00515">
    <property type="entry name" value="HAM1"/>
    <property type="match status" value="1"/>
</dbReference>
<name>A0AAJ1EVR2_9ACTO</name>
<accession>A0AAJ1EVR2</accession>
<organism evidence="12 13">
    <name type="scientific">Varibaculum cambriense</name>
    <dbReference type="NCBI Taxonomy" id="184870"/>
    <lineage>
        <taxon>Bacteria</taxon>
        <taxon>Bacillati</taxon>
        <taxon>Actinomycetota</taxon>
        <taxon>Actinomycetes</taxon>
        <taxon>Actinomycetales</taxon>
        <taxon>Actinomycetaceae</taxon>
        <taxon>Varibaculum</taxon>
    </lineage>
</organism>
<proteinExistence type="inferred from homology"/>
<comment type="caution">
    <text evidence="12">The sequence shown here is derived from an EMBL/GenBank/DDBJ whole genome shotgun (WGS) entry which is preliminary data.</text>
</comment>
<dbReference type="NCBIfam" id="TIGR00042">
    <property type="entry name" value="RdgB/HAM1 family non-canonical purine NTP pyrophosphatase"/>
    <property type="match status" value="1"/>
</dbReference>
<dbReference type="InterPro" id="IPR029001">
    <property type="entry name" value="ITPase-like_fam"/>
</dbReference>
<dbReference type="GO" id="GO:0005829">
    <property type="term" value="C:cytosol"/>
    <property type="evidence" value="ECO:0007669"/>
    <property type="project" value="TreeGrafter"/>
</dbReference>
<keyword evidence="7 10" id="KW-0546">Nucleotide metabolism</keyword>
<keyword evidence="5 10" id="KW-0378">Hydrolase</keyword>
<comment type="cofactor">
    <cofactor evidence="10">
        <name>Mg(2+)</name>
        <dbReference type="ChEBI" id="CHEBI:18420"/>
    </cofactor>
    <text evidence="10">Binds 1 Mg(2+) ion per subunit.</text>
</comment>
<dbReference type="RefSeq" id="WP_238128192.1">
    <property type="nucleotide sequence ID" value="NZ_JAGZVZ010000005.1"/>
</dbReference>
<dbReference type="GO" id="GO:0046872">
    <property type="term" value="F:metal ion binding"/>
    <property type="evidence" value="ECO:0007669"/>
    <property type="project" value="UniProtKB-KW"/>
</dbReference>
<comment type="catalytic activity">
    <reaction evidence="8 10">
        <text>dITP + H2O = dIMP + diphosphate + H(+)</text>
        <dbReference type="Rhea" id="RHEA:28342"/>
        <dbReference type="ChEBI" id="CHEBI:15377"/>
        <dbReference type="ChEBI" id="CHEBI:15378"/>
        <dbReference type="ChEBI" id="CHEBI:33019"/>
        <dbReference type="ChEBI" id="CHEBI:61194"/>
        <dbReference type="ChEBI" id="CHEBI:61382"/>
        <dbReference type="EC" id="3.6.1.66"/>
    </reaction>
</comment>
<dbReference type="Proteomes" id="UP001200537">
    <property type="component" value="Unassembled WGS sequence"/>
</dbReference>
<feature type="binding site" evidence="10">
    <location>
        <position position="79"/>
    </location>
    <ligand>
        <name>Mg(2+)</name>
        <dbReference type="ChEBI" id="CHEBI:18420"/>
    </ligand>
</feature>
<dbReference type="GO" id="GO:0009117">
    <property type="term" value="P:nucleotide metabolic process"/>
    <property type="evidence" value="ECO:0007669"/>
    <property type="project" value="UniProtKB-KW"/>
</dbReference>
<comment type="similarity">
    <text evidence="1 10 11">Belongs to the HAM1 NTPase family.</text>
</comment>
<comment type="function">
    <text evidence="10">Pyrophosphatase that catalyzes the hydrolysis of nucleoside triphosphates to their monophosphate derivatives, with a high preference for the non-canonical purine nucleotides XTP (xanthosine triphosphate), dITP (deoxyinosine triphosphate) and ITP. Seems to function as a house-cleaning enzyme that removes non-canonical purine nucleotides from the nucleotide pool, thus preventing their incorporation into DNA/RNA and avoiding chromosomal lesions.</text>
</comment>
<gene>
    <name evidence="12" type="primary">rdgB</name>
    <name evidence="12" type="ORF">L0M99_07045</name>
</gene>
<evidence type="ECO:0000256" key="7">
    <source>
        <dbReference type="ARBA" id="ARBA00023080"/>
    </source>
</evidence>